<keyword evidence="3" id="KW-1185">Reference proteome</keyword>
<evidence type="ECO:0000313" key="2">
    <source>
        <dbReference type="EMBL" id="CAG9321472.1"/>
    </source>
</evidence>
<name>A0AAU9J069_9CILI</name>
<protein>
    <submittedName>
        <fullName evidence="2">Uncharacterized protein</fullName>
    </submittedName>
</protein>
<keyword evidence="1" id="KW-0472">Membrane</keyword>
<evidence type="ECO:0000256" key="1">
    <source>
        <dbReference type="SAM" id="Phobius"/>
    </source>
</evidence>
<proteinExistence type="predicted"/>
<feature type="transmembrane region" description="Helical" evidence="1">
    <location>
        <begin position="20"/>
        <end position="37"/>
    </location>
</feature>
<organism evidence="2 3">
    <name type="scientific">Blepharisma stoltei</name>
    <dbReference type="NCBI Taxonomy" id="1481888"/>
    <lineage>
        <taxon>Eukaryota</taxon>
        <taxon>Sar</taxon>
        <taxon>Alveolata</taxon>
        <taxon>Ciliophora</taxon>
        <taxon>Postciliodesmatophora</taxon>
        <taxon>Heterotrichea</taxon>
        <taxon>Heterotrichida</taxon>
        <taxon>Blepharismidae</taxon>
        <taxon>Blepharisma</taxon>
    </lineage>
</organism>
<keyword evidence="1" id="KW-1133">Transmembrane helix</keyword>
<evidence type="ECO:0000313" key="3">
    <source>
        <dbReference type="Proteomes" id="UP001162131"/>
    </source>
</evidence>
<gene>
    <name evidence="2" type="ORF">BSTOLATCC_MIC28752</name>
</gene>
<keyword evidence="1" id="KW-0812">Transmembrane</keyword>
<sequence length="73" mass="8622">MLNLKYFSKEYLLAPSKIGFLYFGLLFIADITAYMIIDSIKCNPLKFRVYWDADLSYFPKGLIAKRTREDNEQ</sequence>
<reference evidence="2" key="1">
    <citation type="submission" date="2021-09" db="EMBL/GenBank/DDBJ databases">
        <authorList>
            <consortium name="AG Swart"/>
            <person name="Singh M."/>
            <person name="Singh A."/>
            <person name="Seah K."/>
            <person name="Emmerich C."/>
        </authorList>
    </citation>
    <scope>NUCLEOTIDE SEQUENCE</scope>
    <source>
        <strain evidence="2">ATCC30299</strain>
    </source>
</reference>
<dbReference type="AlphaFoldDB" id="A0AAU9J069"/>
<dbReference type="EMBL" id="CAJZBQ010000028">
    <property type="protein sequence ID" value="CAG9321472.1"/>
    <property type="molecule type" value="Genomic_DNA"/>
</dbReference>
<accession>A0AAU9J069</accession>
<dbReference type="Proteomes" id="UP001162131">
    <property type="component" value="Unassembled WGS sequence"/>
</dbReference>
<comment type="caution">
    <text evidence="2">The sequence shown here is derived from an EMBL/GenBank/DDBJ whole genome shotgun (WGS) entry which is preliminary data.</text>
</comment>